<dbReference type="KEGG" id="alus:STSP2_03098"/>
<dbReference type="STRING" id="1936003.STSP2_03098"/>
<feature type="transmembrane region" description="Helical" evidence="1">
    <location>
        <begin position="135"/>
        <end position="153"/>
    </location>
</feature>
<keyword evidence="1" id="KW-0812">Transmembrane</keyword>
<accession>A0A1U9NQA2</accession>
<evidence type="ECO:0000313" key="2">
    <source>
        <dbReference type="EMBL" id="AQT69898.1"/>
    </source>
</evidence>
<feature type="transmembrane region" description="Helical" evidence="1">
    <location>
        <begin position="12"/>
        <end position="34"/>
    </location>
</feature>
<gene>
    <name evidence="2" type="ORF">STSP2_03098</name>
</gene>
<evidence type="ECO:0000256" key="1">
    <source>
        <dbReference type="SAM" id="Phobius"/>
    </source>
</evidence>
<reference evidence="3" key="1">
    <citation type="submission" date="2017-02" db="EMBL/GenBank/DDBJ databases">
        <title>Comparative genomics and description of representatives of a novel lineage of planctomycetes thriving in anoxic sediments.</title>
        <authorList>
            <person name="Spring S."/>
            <person name="Bunk B."/>
            <person name="Sproer C."/>
        </authorList>
    </citation>
    <scope>NUCLEOTIDE SEQUENCE [LARGE SCALE GENOMIC DNA]</scope>
    <source>
        <strain evidence="3">ST-NAGAB-D1</strain>
    </source>
</reference>
<proteinExistence type="predicted"/>
<protein>
    <submittedName>
        <fullName evidence="2">Uncharacterized protein</fullName>
    </submittedName>
</protein>
<dbReference type="EMBL" id="CP019791">
    <property type="protein sequence ID" value="AQT69898.1"/>
    <property type="molecule type" value="Genomic_DNA"/>
</dbReference>
<organism evidence="2 3">
    <name type="scientific">Anaerohalosphaera lusitana</name>
    <dbReference type="NCBI Taxonomy" id="1936003"/>
    <lineage>
        <taxon>Bacteria</taxon>
        <taxon>Pseudomonadati</taxon>
        <taxon>Planctomycetota</taxon>
        <taxon>Phycisphaerae</taxon>
        <taxon>Sedimentisphaerales</taxon>
        <taxon>Anaerohalosphaeraceae</taxon>
        <taxon>Anaerohalosphaera</taxon>
    </lineage>
</organism>
<evidence type="ECO:0000313" key="3">
    <source>
        <dbReference type="Proteomes" id="UP000189674"/>
    </source>
</evidence>
<dbReference type="AlphaFoldDB" id="A0A1U9NQA2"/>
<sequence precursor="true">MKLTDSINFRLVTYMLLPCAAVQAVVIAAQHGHAAYSVSENGPIEWTQFAVLMISGSILLARAYKTTTPQLSRLMAAFPIMAAVRELDKVFDRRIFDGSWQLTVFAILGLTAWYISRHSKKIADQLTTFLRESSSGLMLAAMLIILGISRIAGQQTFWEAVMGENHLTVVGRLVEETLEITGYLILAAAAVEKTFFNLPLSLQNELAEKETIQQRNLIPRKQAG</sequence>
<dbReference type="RefSeq" id="WP_146663539.1">
    <property type="nucleotide sequence ID" value="NZ_CP019791.1"/>
</dbReference>
<dbReference type="Proteomes" id="UP000189674">
    <property type="component" value="Chromosome"/>
</dbReference>
<feature type="transmembrane region" description="Helical" evidence="1">
    <location>
        <begin position="95"/>
        <end position="115"/>
    </location>
</feature>
<dbReference type="OrthoDB" id="1425700at2"/>
<keyword evidence="1" id="KW-1133">Transmembrane helix</keyword>
<name>A0A1U9NQA2_9BACT</name>
<feature type="transmembrane region" description="Helical" evidence="1">
    <location>
        <begin position="46"/>
        <end position="64"/>
    </location>
</feature>
<keyword evidence="1" id="KW-0472">Membrane</keyword>
<keyword evidence="3" id="KW-1185">Reference proteome</keyword>